<gene>
    <name evidence="4" type="ORF">AB8O55_13795</name>
</gene>
<evidence type="ECO:0000256" key="2">
    <source>
        <dbReference type="SAM" id="MobiDB-lite"/>
    </source>
</evidence>
<keyword evidence="5" id="KW-1185">Reference proteome</keyword>
<dbReference type="EMBL" id="JBGEHV010000022">
    <property type="protein sequence ID" value="MEY8040475.1"/>
    <property type="molecule type" value="Genomic_DNA"/>
</dbReference>
<proteinExistence type="predicted"/>
<feature type="region of interest" description="Disordered" evidence="2">
    <location>
        <begin position="643"/>
        <end position="687"/>
    </location>
</feature>
<protein>
    <submittedName>
        <fullName evidence="4">PIG-L family deacetylase</fullName>
    </submittedName>
</protein>
<evidence type="ECO:0000256" key="3">
    <source>
        <dbReference type="SAM" id="SignalP"/>
    </source>
</evidence>
<keyword evidence="1" id="KW-0862">Zinc</keyword>
<dbReference type="PROSITE" id="PS51257">
    <property type="entry name" value="PROKAR_LIPOPROTEIN"/>
    <property type="match status" value="1"/>
</dbReference>
<keyword evidence="3" id="KW-0732">Signal</keyword>
<sequence>MSRAAGLAIGAVLALAAACQAPPQPDTASSLPAPPQARYVQVVSHPDDDILFMNPDLAAGLRAGRPTIGIYLTAGENNVAEPARYSAERQEGSRASYAQMAGKPNDWKRSTIPVGQGRVAELNTLRAAPDVKLVFLNLPENANARGGEHGLTRLVQDRDGSVIVNTTVPVGAAVQHSQPYDRQAVVDALTTLLDRFQPTVVRLQDDQPDVRYQAHWGESHNHPDHVAGAVLAEEALAAHRPDASPPTVLTYRDYNVADAPSGLSEQDKRTTREAFAAYSAHDVLAHGGIYQKWSDRSAYRWPRRGRWAAQDPSGGVQAFSVRAGGLVHWTRTAEGTWGGPQQHPVPGPVRPQVSLLGDGRERLTLVVQSEDGAHLFVKRQDGRGTWPRRWQLLDTPGGADPSQTGPPAGTVDSDGRVVLALKNAAGGVSIRREAAPGSLRWLPWTDLGGADVQDGLSVVPGRGGAVHAFAVTREQVLHWEVPRDGAARGEVVPIGAASPAGAPVAGRGRDGLLRLLVRTDRGGELVECALTPRGRWIGRGALPGPGGIGAPVLADPGPHGGAGLVRIARDAAGTVHVAERAGAGGSWTDLGGAVTDHPAAVTEPDGGITLVGLGAHGELVTNTGAQGPAGLTFGGWHPAVTASPDSAEQAGWPHGGVDVRRIRPAPGESHGTDAITPADPATPEALP</sequence>
<dbReference type="RefSeq" id="WP_345363361.1">
    <property type="nucleotide sequence ID" value="NZ_BAABII010000010.1"/>
</dbReference>
<feature type="signal peptide" evidence="3">
    <location>
        <begin position="1"/>
        <end position="21"/>
    </location>
</feature>
<name>A0ABV4CHA7_9PSEU</name>
<dbReference type="SUPFAM" id="SSF102588">
    <property type="entry name" value="LmbE-like"/>
    <property type="match status" value="1"/>
</dbReference>
<dbReference type="PANTHER" id="PTHR12993">
    <property type="entry name" value="N-ACETYLGLUCOSAMINYL-PHOSPHATIDYLINOSITOL DE-N-ACETYLASE-RELATED"/>
    <property type="match status" value="1"/>
</dbReference>
<feature type="chain" id="PRO_5046043692" evidence="3">
    <location>
        <begin position="22"/>
        <end position="687"/>
    </location>
</feature>
<accession>A0ABV4CHA7</accession>
<dbReference type="SUPFAM" id="SSF89372">
    <property type="entry name" value="Fucose-specific lectin"/>
    <property type="match status" value="2"/>
</dbReference>
<organism evidence="4 5">
    <name type="scientific">Saccharopolyspora cebuensis</name>
    <dbReference type="NCBI Taxonomy" id="418759"/>
    <lineage>
        <taxon>Bacteria</taxon>
        <taxon>Bacillati</taxon>
        <taxon>Actinomycetota</taxon>
        <taxon>Actinomycetes</taxon>
        <taxon>Pseudonocardiales</taxon>
        <taxon>Pseudonocardiaceae</taxon>
        <taxon>Saccharopolyspora</taxon>
    </lineage>
</organism>
<evidence type="ECO:0000256" key="1">
    <source>
        <dbReference type="ARBA" id="ARBA00022833"/>
    </source>
</evidence>
<evidence type="ECO:0000313" key="4">
    <source>
        <dbReference type="EMBL" id="MEY8040475.1"/>
    </source>
</evidence>
<dbReference type="Proteomes" id="UP001564626">
    <property type="component" value="Unassembled WGS sequence"/>
</dbReference>
<evidence type="ECO:0000313" key="5">
    <source>
        <dbReference type="Proteomes" id="UP001564626"/>
    </source>
</evidence>
<comment type="caution">
    <text evidence="4">The sequence shown here is derived from an EMBL/GenBank/DDBJ whole genome shotgun (WGS) entry which is preliminary data.</text>
</comment>
<dbReference type="Gene3D" id="3.40.50.10320">
    <property type="entry name" value="LmbE-like"/>
    <property type="match status" value="1"/>
</dbReference>
<dbReference type="Pfam" id="PF02585">
    <property type="entry name" value="PIG-L"/>
    <property type="match status" value="1"/>
</dbReference>
<dbReference type="PANTHER" id="PTHR12993:SF23">
    <property type="entry name" value="N-ACETYLGLUCOSAMINYLPHOSPHATIDYLINOSITOL DEACETYLASE"/>
    <property type="match status" value="1"/>
</dbReference>
<dbReference type="InterPro" id="IPR003737">
    <property type="entry name" value="GlcNAc_PI_deacetylase-related"/>
</dbReference>
<reference evidence="4 5" key="1">
    <citation type="submission" date="2024-08" db="EMBL/GenBank/DDBJ databases">
        <title>Genome mining of Saccharopolyspora cebuensis PGLac3 from Nigerian medicinal plant.</title>
        <authorList>
            <person name="Ezeobiora C.E."/>
            <person name="Igbokwe N.H."/>
            <person name="Amin D.H."/>
            <person name="Mendie U.E."/>
        </authorList>
    </citation>
    <scope>NUCLEOTIDE SEQUENCE [LARGE SCALE GENOMIC DNA]</scope>
    <source>
        <strain evidence="4 5">PGLac3</strain>
    </source>
</reference>
<dbReference type="InterPro" id="IPR024078">
    <property type="entry name" value="LmbE-like_dom_sf"/>
</dbReference>